<feature type="compositionally biased region" description="Gly residues" evidence="8">
    <location>
        <begin position="152"/>
        <end position="162"/>
    </location>
</feature>
<keyword evidence="12" id="KW-1185">Reference proteome</keyword>
<feature type="domain" description="Peripheral subunit-binding (PSBD)" evidence="10">
    <location>
        <begin position="208"/>
        <end position="245"/>
    </location>
</feature>
<dbReference type="PROSITE" id="PS50968">
    <property type="entry name" value="BIOTINYL_LIPOYL"/>
    <property type="match status" value="1"/>
</dbReference>
<evidence type="ECO:0000256" key="1">
    <source>
        <dbReference type="ARBA" id="ARBA00001938"/>
    </source>
</evidence>
<sequence length="498" mass="51100">MGIHLIKMPDLGEGIAEVEVVAWRVQPGDAVTEDQILADVMTDKATVEIPSPVHGTVAALGGKVGESLAVGAELIRLEVEGAGNVAANHAAAGAAHAAAAEPASPADLGPDRVGPDMGARAAAPAGATDKGAAAGARSGAAAQDRPATAGSGAAGTGSGAAGAPGASGRQAPGAGKPASAPAHPARAVAANATQQRRPALRAEGDKPLAAPAVRKRAWDLGIELQYVAGSGPAGRIGHADLDAYIAGGAHGHAAGSADERYAQRDGEEAVPVIGLRRKIAEKMQHAKRQIPHFTYVEEIDVTELEALRVQLNARYGNERARLTLLPLIMRAVVLAVRRFPEVNARYDDSEGGGVVTRHQAVHIGVAAQTDAGLMVPVVRHAEARDPWSSAEEIARLAEAARTGKAARDELSGSTITITSLGALGGIVSTPVINHPEVAIVGVNRIVERPVVKNGGMVARKMMNLSSSFDHRVIDGMVAAEFIQTVRGYLECPATLFIE</sequence>
<dbReference type="SUPFAM" id="SSF51230">
    <property type="entry name" value="Single hybrid motif"/>
    <property type="match status" value="1"/>
</dbReference>
<dbReference type="FunFam" id="3.30.559.10:FF:000007">
    <property type="entry name" value="Dihydrolipoamide acetyltransferase component of pyruvate dehydrogenase complex"/>
    <property type="match status" value="1"/>
</dbReference>
<reference evidence="11 12" key="1">
    <citation type="submission" date="2020-04" db="EMBL/GenBank/DDBJ databases">
        <title>Genome sequencing of novel species.</title>
        <authorList>
            <person name="Heo J."/>
            <person name="Kim S.-J."/>
            <person name="Kim J.-S."/>
            <person name="Hong S.-B."/>
            <person name="Kwon S.-W."/>
        </authorList>
    </citation>
    <scope>NUCLEOTIDE SEQUENCE [LARGE SCALE GENOMIC DNA]</scope>
    <source>
        <strain evidence="11 12">GN2-R2</strain>
    </source>
</reference>
<dbReference type="RefSeq" id="WP_170204297.1">
    <property type="nucleotide sequence ID" value="NZ_CP051685.1"/>
</dbReference>
<evidence type="ECO:0000256" key="6">
    <source>
        <dbReference type="ARBA" id="ARBA00023315"/>
    </source>
</evidence>
<dbReference type="GO" id="GO:0005737">
    <property type="term" value="C:cytoplasm"/>
    <property type="evidence" value="ECO:0007669"/>
    <property type="project" value="TreeGrafter"/>
</dbReference>
<evidence type="ECO:0000256" key="4">
    <source>
        <dbReference type="ARBA" id="ARBA00022679"/>
    </source>
</evidence>
<comment type="similarity">
    <text evidence="2 7">Belongs to the 2-oxoacid dehydrogenase family.</text>
</comment>
<dbReference type="GO" id="GO:0031405">
    <property type="term" value="F:lipoic acid binding"/>
    <property type="evidence" value="ECO:0007669"/>
    <property type="project" value="TreeGrafter"/>
</dbReference>
<gene>
    <name evidence="11" type="ORF">HH212_21110</name>
</gene>
<protein>
    <recommendedName>
        <fullName evidence="7">Dihydrolipoamide acetyltransferase component of pyruvate dehydrogenase complex</fullName>
        <ecNumber evidence="7">2.3.1.-</ecNumber>
    </recommendedName>
</protein>
<comment type="subunit">
    <text evidence="3">Forms a 24-polypeptide structural core with octahedral symmetry.</text>
</comment>
<feature type="compositionally biased region" description="Low complexity" evidence="8">
    <location>
        <begin position="118"/>
        <end position="151"/>
    </location>
</feature>
<comment type="cofactor">
    <cofactor evidence="1 7">
        <name>(R)-lipoate</name>
        <dbReference type="ChEBI" id="CHEBI:83088"/>
    </cofactor>
</comment>
<dbReference type="InterPro" id="IPR036625">
    <property type="entry name" value="E3-bd_dom_sf"/>
</dbReference>
<dbReference type="Gene3D" id="4.10.320.10">
    <property type="entry name" value="E3-binding domain"/>
    <property type="match status" value="1"/>
</dbReference>
<dbReference type="InterPro" id="IPR001078">
    <property type="entry name" value="2-oxoacid_DH_actylTfrase"/>
</dbReference>
<dbReference type="Proteomes" id="UP000502415">
    <property type="component" value="Chromosome"/>
</dbReference>
<evidence type="ECO:0000313" key="12">
    <source>
        <dbReference type="Proteomes" id="UP000502415"/>
    </source>
</evidence>
<dbReference type="CDD" id="cd06849">
    <property type="entry name" value="lipoyl_domain"/>
    <property type="match status" value="1"/>
</dbReference>
<evidence type="ECO:0000256" key="7">
    <source>
        <dbReference type="RuleBase" id="RU003423"/>
    </source>
</evidence>
<dbReference type="EC" id="2.3.1.-" evidence="7"/>
<organism evidence="11 12">
    <name type="scientific">Massilia forsythiae</name>
    <dbReference type="NCBI Taxonomy" id="2728020"/>
    <lineage>
        <taxon>Bacteria</taxon>
        <taxon>Pseudomonadati</taxon>
        <taxon>Pseudomonadota</taxon>
        <taxon>Betaproteobacteria</taxon>
        <taxon>Burkholderiales</taxon>
        <taxon>Oxalobacteraceae</taxon>
        <taxon>Telluria group</taxon>
        <taxon>Massilia</taxon>
    </lineage>
</organism>
<dbReference type="InterPro" id="IPR050743">
    <property type="entry name" value="2-oxoacid_DH_E2_comp"/>
</dbReference>
<dbReference type="SUPFAM" id="SSF47005">
    <property type="entry name" value="Peripheral subunit-binding domain of 2-oxo acid dehydrogenase complex"/>
    <property type="match status" value="1"/>
</dbReference>
<dbReference type="GO" id="GO:0016407">
    <property type="term" value="F:acetyltransferase activity"/>
    <property type="evidence" value="ECO:0007669"/>
    <property type="project" value="TreeGrafter"/>
</dbReference>
<dbReference type="Gene3D" id="3.30.559.10">
    <property type="entry name" value="Chloramphenicol acetyltransferase-like domain"/>
    <property type="match status" value="1"/>
</dbReference>
<dbReference type="InterPro" id="IPR003016">
    <property type="entry name" value="2-oxoA_DH_lipoyl-BS"/>
</dbReference>
<dbReference type="InterPro" id="IPR004167">
    <property type="entry name" value="PSBD"/>
</dbReference>
<keyword evidence="4 7" id="KW-0808">Transferase</keyword>
<evidence type="ECO:0000313" key="11">
    <source>
        <dbReference type="EMBL" id="QJE02210.1"/>
    </source>
</evidence>
<dbReference type="PANTHER" id="PTHR43178">
    <property type="entry name" value="DIHYDROLIPOAMIDE ACETYLTRANSFERASE COMPONENT OF PYRUVATE DEHYDROGENASE COMPLEX"/>
    <property type="match status" value="1"/>
</dbReference>
<dbReference type="PROSITE" id="PS00189">
    <property type="entry name" value="LIPOYL"/>
    <property type="match status" value="1"/>
</dbReference>
<dbReference type="Pfam" id="PF00364">
    <property type="entry name" value="Biotin_lipoyl"/>
    <property type="match status" value="1"/>
</dbReference>
<dbReference type="Pfam" id="PF00198">
    <property type="entry name" value="2-oxoacid_dh"/>
    <property type="match status" value="1"/>
</dbReference>
<dbReference type="InterPro" id="IPR023213">
    <property type="entry name" value="CAT-like_dom_sf"/>
</dbReference>
<keyword evidence="5 7" id="KW-0450">Lipoyl</keyword>
<dbReference type="Gene3D" id="2.40.50.100">
    <property type="match status" value="1"/>
</dbReference>
<dbReference type="InterPro" id="IPR011053">
    <property type="entry name" value="Single_hybrid_motif"/>
</dbReference>
<keyword evidence="6 7" id="KW-0012">Acyltransferase</keyword>
<dbReference type="Pfam" id="PF02817">
    <property type="entry name" value="E3_binding"/>
    <property type="match status" value="1"/>
</dbReference>
<evidence type="ECO:0000259" key="10">
    <source>
        <dbReference type="PROSITE" id="PS51826"/>
    </source>
</evidence>
<proteinExistence type="inferred from homology"/>
<evidence type="ECO:0000256" key="5">
    <source>
        <dbReference type="ARBA" id="ARBA00022823"/>
    </source>
</evidence>
<evidence type="ECO:0000256" key="8">
    <source>
        <dbReference type="SAM" id="MobiDB-lite"/>
    </source>
</evidence>
<dbReference type="SUPFAM" id="SSF52777">
    <property type="entry name" value="CoA-dependent acyltransferases"/>
    <property type="match status" value="1"/>
</dbReference>
<name>A0A7Z2W0J2_9BURK</name>
<dbReference type="KEGG" id="mfy:HH212_21110"/>
<accession>A0A7Z2W0J2</accession>
<feature type="region of interest" description="Disordered" evidence="8">
    <location>
        <begin position="101"/>
        <end position="207"/>
    </location>
</feature>
<dbReference type="InterPro" id="IPR000089">
    <property type="entry name" value="Biotin_lipoyl"/>
</dbReference>
<dbReference type="AlphaFoldDB" id="A0A7Z2W0J2"/>
<evidence type="ECO:0000259" key="9">
    <source>
        <dbReference type="PROSITE" id="PS50968"/>
    </source>
</evidence>
<dbReference type="PROSITE" id="PS51826">
    <property type="entry name" value="PSBD"/>
    <property type="match status" value="1"/>
</dbReference>
<feature type="domain" description="Lipoyl-binding" evidence="9">
    <location>
        <begin position="3"/>
        <end position="78"/>
    </location>
</feature>
<feature type="compositionally biased region" description="Low complexity" evidence="8">
    <location>
        <begin position="163"/>
        <end position="192"/>
    </location>
</feature>
<dbReference type="EMBL" id="CP051685">
    <property type="protein sequence ID" value="QJE02210.1"/>
    <property type="molecule type" value="Genomic_DNA"/>
</dbReference>
<evidence type="ECO:0000256" key="2">
    <source>
        <dbReference type="ARBA" id="ARBA00007317"/>
    </source>
</evidence>
<evidence type="ECO:0000256" key="3">
    <source>
        <dbReference type="ARBA" id="ARBA00011484"/>
    </source>
</evidence>
<dbReference type="PANTHER" id="PTHR43178:SF5">
    <property type="entry name" value="LIPOAMIDE ACYLTRANSFERASE COMPONENT OF BRANCHED-CHAIN ALPHA-KETO ACID DEHYDROGENASE COMPLEX, MITOCHONDRIAL"/>
    <property type="match status" value="1"/>
</dbReference>